<dbReference type="EMBL" id="NRSH01000097">
    <property type="protein sequence ID" value="MBK1727092.1"/>
    <property type="molecule type" value="Genomic_DNA"/>
</dbReference>
<sequence>LQGEGEGGEEAAARRGGEFSQLLSGQSAASGARGTAAALAIPQPVGQSGFTPALGDRVQWMAGQGVQRARLELNPPGMGPLDIQVTVGEERTTVNITTHNAATRDALESDLARLRQMLAEQGQTEVEVNVSGGEQDGPGGGEPSAGGEAGGEEGGERQQALGEPAAAGGLGLIDHYA</sequence>
<evidence type="ECO:0000313" key="3">
    <source>
        <dbReference type="EMBL" id="MBK1727092.1"/>
    </source>
</evidence>
<keyword evidence="4" id="KW-1185">Reference proteome</keyword>
<reference evidence="3 4" key="1">
    <citation type="journal article" date="2020" name="Microorganisms">
        <title>Osmotic Adaptation and Compatible Solute Biosynthesis of Phototrophic Bacteria as Revealed from Genome Analyses.</title>
        <authorList>
            <person name="Imhoff J.F."/>
            <person name="Rahn T."/>
            <person name="Kunzel S."/>
            <person name="Keller A."/>
            <person name="Neulinger S.C."/>
        </authorList>
    </citation>
    <scope>NUCLEOTIDE SEQUENCE [LARGE SCALE GENOMIC DNA]</scope>
    <source>
        <strain evidence="3 4">DSM 15116</strain>
    </source>
</reference>
<dbReference type="Proteomes" id="UP000738126">
    <property type="component" value="Unassembled WGS sequence"/>
</dbReference>
<dbReference type="InterPro" id="IPR021136">
    <property type="entry name" value="Flagellar_hook_control-like_C"/>
</dbReference>
<evidence type="ECO:0000256" key="1">
    <source>
        <dbReference type="SAM" id="MobiDB-lite"/>
    </source>
</evidence>
<feature type="domain" description="Flagellar hook-length control protein-like C-terminal" evidence="2">
    <location>
        <begin position="56"/>
        <end position="137"/>
    </location>
</feature>
<dbReference type="Gene3D" id="3.30.750.140">
    <property type="match status" value="1"/>
</dbReference>
<dbReference type="Pfam" id="PF02120">
    <property type="entry name" value="Flg_hook"/>
    <property type="match status" value="1"/>
</dbReference>
<dbReference type="CDD" id="cd17470">
    <property type="entry name" value="T3SS_Flik_C"/>
    <property type="match status" value="1"/>
</dbReference>
<name>A0ABS1E7E8_9GAMM</name>
<dbReference type="PANTHER" id="PTHR37533">
    <property type="entry name" value="FLAGELLAR HOOK-LENGTH CONTROL PROTEIN"/>
    <property type="match status" value="1"/>
</dbReference>
<dbReference type="PANTHER" id="PTHR37533:SF2">
    <property type="entry name" value="FLAGELLAR HOOK-LENGTH CONTROL PROTEIN"/>
    <property type="match status" value="1"/>
</dbReference>
<organism evidence="3 4">
    <name type="scientific">Halorhodospira neutriphila</name>
    <dbReference type="NCBI Taxonomy" id="168379"/>
    <lineage>
        <taxon>Bacteria</taxon>
        <taxon>Pseudomonadati</taxon>
        <taxon>Pseudomonadota</taxon>
        <taxon>Gammaproteobacteria</taxon>
        <taxon>Chromatiales</taxon>
        <taxon>Ectothiorhodospiraceae</taxon>
        <taxon>Halorhodospira</taxon>
    </lineage>
</organism>
<protein>
    <recommendedName>
        <fullName evidence="2">Flagellar hook-length control protein-like C-terminal domain-containing protein</fullName>
    </recommendedName>
</protein>
<feature type="region of interest" description="Disordered" evidence="1">
    <location>
        <begin position="1"/>
        <end position="36"/>
    </location>
</feature>
<feature type="non-terminal residue" evidence="3">
    <location>
        <position position="1"/>
    </location>
</feature>
<feature type="compositionally biased region" description="Gly residues" evidence="1">
    <location>
        <begin position="134"/>
        <end position="149"/>
    </location>
</feature>
<feature type="region of interest" description="Disordered" evidence="1">
    <location>
        <begin position="122"/>
        <end position="177"/>
    </location>
</feature>
<evidence type="ECO:0000313" key="4">
    <source>
        <dbReference type="Proteomes" id="UP000738126"/>
    </source>
</evidence>
<feature type="compositionally biased region" description="Low complexity" evidence="1">
    <location>
        <begin position="22"/>
        <end position="36"/>
    </location>
</feature>
<dbReference type="RefSeq" id="WP_200259663.1">
    <property type="nucleotide sequence ID" value="NZ_NRSH01000097.1"/>
</dbReference>
<evidence type="ECO:0000259" key="2">
    <source>
        <dbReference type="Pfam" id="PF02120"/>
    </source>
</evidence>
<dbReference type="InterPro" id="IPR052563">
    <property type="entry name" value="FliK"/>
</dbReference>
<gene>
    <name evidence="3" type="ORF">CKO13_08670</name>
</gene>
<proteinExistence type="predicted"/>
<dbReference type="InterPro" id="IPR038610">
    <property type="entry name" value="FliK-like_C_sf"/>
</dbReference>
<accession>A0ABS1E7E8</accession>
<comment type="caution">
    <text evidence="3">The sequence shown here is derived from an EMBL/GenBank/DDBJ whole genome shotgun (WGS) entry which is preliminary data.</text>
</comment>